<feature type="transmembrane region" description="Helical" evidence="1">
    <location>
        <begin position="59"/>
        <end position="83"/>
    </location>
</feature>
<protein>
    <recommendedName>
        <fullName evidence="4">DUF2975 domain-containing protein</fullName>
    </recommendedName>
</protein>
<name>A0ABV3RKZ0_9RHOB</name>
<sequence length="179" mass="19146">MMTLETDAFLRSADVLRRILSALLVLLIAAGIFVLWWLMLDPAGAGRWLARAAGYDDGLASLQGAALGGLLLAQIGVWIAVVWQARTVFQGLLLADAVAASAAARRLAWFLWAMLLWGMIAHALASVITTWHYPVGTRTLAISIGTGQITTLLAALLAGFTSHAFALGAALWQDHREVI</sequence>
<gene>
    <name evidence="2" type="ORF">AB2B41_08525</name>
</gene>
<comment type="caution">
    <text evidence="2">The sequence shown here is derived from an EMBL/GenBank/DDBJ whole genome shotgun (WGS) entry which is preliminary data.</text>
</comment>
<reference evidence="2 3" key="1">
    <citation type="submission" date="2024-07" db="EMBL/GenBank/DDBJ databases">
        <title>Marimonas sp.nov., isolated from tidal-flat sediment.</title>
        <authorList>
            <person name="Jayan J.N."/>
            <person name="Lee S.S."/>
        </authorList>
    </citation>
    <scope>NUCLEOTIDE SEQUENCE [LARGE SCALE GENOMIC DNA]</scope>
    <source>
        <strain evidence="2 3">MJW-29</strain>
    </source>
</reference>
<keyword evidence="1" id="KW-0472">Membrane</keyword>
<accession>A0ABV3RKZ0</accession>
<proteinExistence type="predicted"/>
<organism evidence="2 3">
    <name type="scientific">Sulfitobacter sediminis</name>
    <dbReference type="NCBI Taxonomy" id="3234186"/>
    <lineage>
        <taxon>Bacteria</taxon>
        <taxon>Pseudomonadati</taxon>
        <taxon>Pseudomonadota</taxon>
        <taxon>Alphaproteobacteria</taxon>
        <taxon>Rhodobacterales</taxon>
        <taxon>Roseobacteraceae</taxon>
        <taxon>Sulfitobacter</taxon>
    </lineage>
</organism>
<evidence type="ECO:0008006" key="4">
    <source>
        <dbReference type="Google" id="ProtNLM"/>
    </source>
</evidence>
<feature type="transmembrane region" description="Helical" evidence="1">
    <location>
        <begin position="151"/>
        <end position="172"/>
    </location>
</feature>
<feature type="transmembrane region" description="Helical" evidence="1">
    <location>
        <begin position="20"/>
        <end position="39"/>
    </location>
</feature>
<dbReference type="RefSeq" id="WP_367877350.1">
    <property type="nucleotide sequence ID" value="NZ_JBFNXX010000005.1"/>
</dbReference>
<keyword evidence="3" id="KW-1185">Reference proteome</keyword>
<keyword evidence="1" id="KW-0812">Transmembrane</keyword>
<feature type="transmembrane region" description="Helical" evidence="1">
    <location>
        <begin position="109"/>
        <end position="131"/>
    </location>
</feature>
<evidence type="ECO:0000313" key="2">
    <source>
        <dbReference type="EMBL" id="MEW9919645.1"/>
    </source>
</evidence>
<evidence type="ECO:0000313" key="3">
    <source>
        <dbReference type="Proteomes" id="UP001556098"/>
    </source>
</evidence>
<evidence type="ECO:0000256" key="1">
    <source>
        <dbReference type="SAM" id="Phobius"/>
    </source>
</evidence>
<keyword evidence="1" id="KW-1133">Transmembrane helix</keyword>
<dbReference type="EMBL" id="JBFNXX010000005">
    <property type="protein sequence ID" value="MEW9919645.1"/>
    <property type="molecule type" value="Genomic_DNA"/>
</dbReference>
<dbReference type="Proteomes" id="UP001556098">
    <property type="component" value="Unassembled WGS sequence"/>
</dbReference>